<dbReference type="Pfam" id="PF11266">
    <property type="entry name" value="Ald_deCOase"/>
    <property type="match status" value="1"/>
</dbReference>
<evidence type="ECO:0000313" key="2">
    <source>
        <dbReference type="EMBL" id="CCM63715.1"/>
    </source>
</evidence>
<dbReference type="STRING" id="1229780.BN381_290074"/>
<accession>R4YZ76</accession>
<dbReference type="GO" id="GO:0071771">
    <property type="term" value="F:aldehyde oxygenase (deformylating) activity"/>
    <property type="evidence" value="ECO:0007669"/>
    <property type="project" value="InterPro"/>
</dbReference>
<evidence type="ECO:0000313" key="3">
    <source>
        <dbReference type="Proteomes" id="UP000018291"/>
    </source>
</evidence>
<protein>
    <submittedName>
        <fullName evidence="2">Uncharacterized protein</fullName>
    </submittedName>
</protein>
<evidence type="ECO:0000256" key="1">
    <source>
        <dbReference type="SAM" id="MobiDB-lite"/>
    </source>
</evidence>
<feature type="region of interest" description="Disordered" evidence="1">
    <location>
        <begin position="1"/>
        <end position="22"/>
    </location>
</feature>
<dbReference type="Proteomes" id="UP000018291">
    <property type="component" value="Unassembled WGS sequence"/>
</dbReference>
<dbReference type="Gene3D" id="1.20.1260.10">
    <property type="match status" value="1"/>
</dbReference>
<dbReference type="CDD" id="cd00657">
    <property type="entry name" value="Ferritin_like"/>
    <property type="match status" value="1"/>
</dbReference>
<dbReference type="EMBL" id="CANL01000022">
    <property type="protein sequence ID" value="CCM63715.1"/>
    <property type="molecule type" value="Genomic_DNA"/>
</dbReference>
<dbReference type="InterPro" id="IPR009078">
    <property type="entry name" value="Ferritin-like_SF"/>
</dbReference>
<dbReference type="InterPro" id="IPR012347">
    <property type="entry name" value="Ferritin-like"/>
</dbReference>
<name>R4YZ76_9ACTN</name>
<dbReference type="SUPFAM" id="SSF47240">
    <property type="entry name" value="Ferritin-like"/>
    <property type="match status" value="1"/>
</dbReference>
<reference evidence="2 3" key="1">
    <citation type="journal article" date="2013" name="ISME J.">
        <title>Metabolic model for the filamentous 'Candidatus Microthrix parvicella' based on genomic and metagenomic analyses.</title>
        <authorList>
            <person name="Jon McIlroy S."/>
            <person name="Kristiansen R."/>
            <person name="Albertsen M."/>
            <person name="Michael Karst S."/>
            <person name="Rossetti S."/>
            <person name="Lund Nielsen J."/>
            <person name="Tandoi V."/>
            <person name="James Seviour R."/>
            <person name="Nielsen P.H."/>
        </authorList>
    </citation>
    <scope>NUCLEOTIDE SEQUENCE [LARGE SCALE GENOMIC DNA]</scope>
    <source>
        <strain evidence="2 3">RN1</strain>
    </source>
</reference>
<dbReference type="InterPro" id="IPR022612">
    <property type="entry name" value="Ald_deCOase"/>
</dbReference>
<dbReference type="eggNOG" id="COG0208">
    <property type="taxonomic scope" value="Bacteria"/>
</dbReference>
<sequence length="268" mass="29652">MIVGFPDSFGPDGSDEPHGMDQDDFYDEVQSFSFWFGAVEGYLTDRPYGYDPATVDEPLGETRRQNVITALCNYCVGEAAALEASSGMVRLAPNHNARIFMATQVVDEARHLEVFLHRLGRLGVSDTATEIARRATPSIVEFKVRLLELVDAGDWEAAVLAQNVILETMEFTVFRHHAQTADPVTRQVLTGVISDERRHLGFGENDLGPRLLGDVDTRERLAGTRAELDALVLASFDATFDALGRPRDRRPDLGRDYLDAVDRLGLVG</sequence>
<dbReference type="AlphaFoldDB" id="R4YZ76"/>
<comment type="caution">
    <text evidence="2">The sequence shown here is derived from an EMBL/GenBank/DDBJ whole genome shotgun (WGS) entry which is preliminary data.</text>
</comment>
<gene>
    <name evidence="2" type="ORF">BN381_290074</name>
</gene>
<keyword evidence="3" id="KW-1185">Reference proteome</keyword>
<organism evidence="2 3">
    <name type="scientific">Candidatus Neomicrothrix parvicella RN1</name>
    <dbReference type="NCBI Taxonomy" id="1229780"/>
    <lineage>
        <taxon>Bacteria</taxon>
        <taxon>Bacillati</taxon>
        <taxon>Actinomycetota</taxon>
        <taxon>Acidimicrobiia</taxon>
        <taxon>Acidimicrobiales</taxon>
        <taxon>Microthrixaceae</taxon>
        <taxon>Candidatus Neomicrothrix</taxon>
    </lineage>
</organism>
<proteinExistence type="predicted"/>
<dbReference type="HOGENOM" id="CLU_1037016_0_0_11"/>